<dbReference type="STRING" id="402600.SAMN05216188_11448"/>
<evidence type="ECO:0000256" key="5">
    <source>
        <dbReference type="ARBA" id="ARBA00022801"/>
    </source>
</evidence>
<accession>A0A1H9R9V5</accession>
<protein>
    <recommendedName>
        <fullName evidence="9 10">Proteasome subunit beta</fullName>
        <ecNumber evidence="9 10">3.4.25.1</ecNumber>
    </recommendedName>
    <alternativeName>
        <fullName evidence="9">20S proteasome beta subunit</fullName>
    </alternativeName>
    <alternativeName>
        <fullName evidence="9">Proteasome core protein PrcB</fullName>
    </alternativeName>
</protein>
<dbReference type="AlphaFoldDB" id="A0A1H9R9V5"/>
<comment type="similarity">
    <text evidence="9">Belongs to the peptidase T1B family.</text>
</comment>
<gene>
    <name evidence="9" type="primary">prcB</name>
    <name evidence="11" type="ORF">SAMN05216188_11448</name>
</gene>
<evidence type="ECO:0000256" key="9">
    <source>
        <dbReference type="HAMAP-Rule" id="MF_02113"/>
    </source>
</evidence>
<evidence type="ECO:0000256" key="8">
    <source>
        <dbReference type="ARBA" id="ARBA00023145"/>
    </source>
</evidence>
<evidence type="ECO:0000256" key="1">
    <source>
        <dbReference type="ARBA" id="ARBA00001198"/>
    </source>
</evidence>
<dbReference type="Pfam" id="PF00227">
    <property type="entry name" value="Proteasome"/>
    <property type="match status" value="1"/>
</dbReference>
<proteinExistence type="inferred from homology"/>
<keyword evidence="12" id="KW-1185">Reference proteome</keyword>
<dbReference type="GO" id="GO:0010498">
    <property type="term" value="P:proteasomal protein catabolic process"/>
    <property type="evidence" value="ECO:0007669"/>
    <property type="project" value="UniProtKB-UniRule"/>
</dbReference>
<dbReference type="HAMAP" id="MF_02113_B">
    <property type="entry name" value="Proteasome_B_B"/>
    <property type="match status" value="1"/>
</dbReference>
<dbReference type="Gene3D" id="3.60.20.10">
    <property type="entry name" value="Glutamine Phosphoribosylpyrophosphate, subunit 1, domain 1"/>
    <property type="match status" value="1"/>
</dbReference>
<dbReference type="GO" id="GO:0005737">
    <property type="term" value="C:cytoplasm"/>
    <property type="evidence" value="ECO:0007669"/>
    <property type="project" value="UniProtKB-SubCell"/>
</dbReference>
<evidence type="ECO:0000256" key="10">
    <source>
        <dbReference type="NCBIfam" id="TIGR03690"/>
    </source>
</evidence>
<dbReference type="NCBIfam" id="TIGR03690">
    <property type="entry name" value="20S_bact_beta"/>
    <property type="match status" value="1"/>
</dbReference>
<dbReference type="CDD" id="cd01906">
    <property type="entry name" value="proteasome_protease_HslV"/>
    <property type="match status" value="1"/>
</dbReference>
<comment type="catalytic activity">
    <reaction evidence="1 9">
        <text>Cleavage of peptide bonds with very broad specificity.</text>
        <dbReference type="EC" id="3.4.25.1"/>
    </reaction>
</comment>
<dbReference type="EC" id="3.4.25.1" evidence="9 10"/>
<keyword evidence="8 9" id="KW-0865">Zymogen</keyword>
<evidence type="ECO:0000256" key="7">
    <source>
        <dbReference type="ARBA" id="ARBA00022942"/>
    </source>
</evidence>
<dbReference type="Proteomes" id="UP000199352">
    <property type="component" value="Unassembled WGS sequence"/>
</dbReference>
<dbReference type="GO" id="GO:0019941">
    <property type="term" value="P:modification-dependent protein catabolic process"/>
    <property type="evidence" value="ECO:0007669"/>
    <property type="project" value="UniProtKB-UniRule"/>
</dbReference>
<organism evidence="11 12">
    <name type="scientific">Lentzea xinjiangensis</name>
    <dbReference type="NCBI Taxonomy" id="402600"/>
    <lineage>
        <taxon>Bacteria</taxon>
        <taxon>Bacillati</taxon>
        <taxon>Actinomycetota</taxon>
        <taxon>Actinomycetes</taxon>
        <taxon>Pseudonocardiales</taxon>
        <taxon>Pseudonocardiaceae</taxon>
        <taxon>Lentzea</taxon>
    </lineage>
</organism>
<dbReference type="InterPro" id="IPR029055">
    <property type="entry name" value="Ntn_hydrolases_N"/>
</dbReference>
<keyword evidence="3 9" id="KW-0645">Protease</keyword>
<dbReference type="PANTHER" id="PTHR32194">
    <property type="entry name" value="METALLOPROTEASE TLDD"/>
    <property type="match status" value="1"/>
</dbReference>
<keyword evidence="4 9" id="KW-0888">Threonine protease</keyword>
<name>A0A1H9R9V5_9PSEU</name>
<dbReference type="PROSITE" id="PS51476">
    <property type="entry name" value="PROTEASOME_BETA_2"/>
    <property type="match status" value="1"/>
</dbReference>
<dbReference type="InterPro" id="IPR022483">
    <property type="entry name" value="PSB_actinobac"/>
</dbReference>
<keyword evidence="7 9" id="KW-0647">Proteasome</keyword>
<evidence type="ECO:0000256" key="2">
    <source>
        <dbReference type="ARBA" id="ARBA00022490"/>
    </source>
</evidence>
<dbReference type="SUPFAM" id="SSF56235">
    <property type="entry name" value="N-terminal nucleophile aminohydrolases (Ntn hydrolases)"/>
    <property type="match status" value="1"/>
</dbReference>
<keyword evidence="5 9" id="KW-0378">Hydrolase</keyword>
<reference evidence="12" key="1">
    <citation type="submission" date="2016-10" db="EMBL/GenBank/DDBJ databases">
        <authorList>
            <person name="Varghese N."/>
            <person name="Submissions S."/>
        </authorList>
    </citation>
    <scope>NUCLEOTIDE SEQUENCE [LARGE SCALE GENOMIC DNA]</scope>
    <source>
        <strain evidence="12">CGMCC 4.3525</strain>
    </source>
</reference>
<evidence type="ECO:0000256" key="6">
    <source>
        <dbReference type="ARBA" id="ARBA00022813"/>
    </source>
</evidence>
<evidence type="ECO:0000256" key="4">
    <source>
        <dbReference type="ARBA" id="ARBA00022698"/>
    </source>
</evidence>
<evidence type="ECO:0000313" key="11">
    <source>
        <dbReference type="EMBL" id="SER69460.1"/>
    </source>
</evidence>
<dbReference type="InterPro" id="IPR001353">
    <property type="entry name" value="Proteasome_sua/b"/>
</dbReference>
<dbReference type="UniPathway" id="UPA00997"/>
<evidence type="ECO:0000256" key="3">
    <source>
        <dbReference type="ARBA" id="ARBA00022670"/>
    </source>
</evidence>
<feature type="chain" id="PRO_5023243640" description="Proteasome subunit beta" evidence="9">
    <location>
        <begin position="66"/>
        <end position="293"/>
    </location>
</feature>
<comment type="activity regulation">
    <text evidence="9">The formation of the proteasomal ATPase ARC-20S proteasome complex, likely via the docking of the C-termini of ARC into the intersubunit pockets in the alpha-rings, may trigger opening of the gate for substrate entry. Interconversion between the open-gate and close-gate conformations leads to a dynamic regulation of the 20S proteasome proteolysis activity.</text>
</comment>
<feature type="propeptide" id="PRO_5011800378" description="Removed in mature form; by autocatalysis" evidence="9">
    <location>
        <begin position="1"/>
        <end position="65"/>
    </location>
</feature>
<comment type="pathway">
    <text evidence="9">Protein degradation; proteasomal Pup-dependent pathway.</text>
</comment>
<comment type="subunit">
    <text evidence="9">The 20S proteasome core is composed of 14 alpha and 14 beta subunits that assemble into four stacked heptameric rings, resulting in a barrel-shaped structure. The two inner rings, each composed of seven catalytic beta subunits, are sandwiched by two outer rings, each composed of seven alpha subunits. The catalytic chamber with the active sites is on the inside of the barrel. Has a gated structure, the ends of the cylinder being occluded by the N-termini of the alpha-subunits. Is capped by the proteasome-associated ATPase, ARC.</text>
</comment>
<dbReference type="GO" id="GO:0004298">
    <property type="term" value="F:threonine-type endopeptidase activity"/>
    <property type="evidence" value="ECO:0007669"/>
    <property type="project" value="UniProtKB-UniRule"/>
</dbReference>
<feature type="active site" description="Nucleophile" evidence="9">
    <location>
        <position position="66"/>
    </location>
</feature>
<sequence>MTISGRENSQHMDHSSTGRYPAAALPSAYLTPGSSSFTDFLRAQAPDMLPSARKLPEGAVQAPHGTTIVAATYKGGVVIAGDRRATMGNVIAQRDMKKVFVTDDHSAVGIAGTAGIAIEIVRLYAVELRHYEKIEGVPLSLDGKANRLSAMIRGNLDAAMAGLAVVPLFAGYDTSAADSDRAGRIVSYDVTGGRYEESQGYQAVGSGSLFAKSALKKLYDPDADADGAIRAVIEALYDAADDDSATGGPDPVRRLYPIVVTINGVDGAVEVPESQVQTVADAVVEGRRSRPAG</sequence>
<keyword evidence="2 9" id="KW-0963">Cytoplasm</keyword>
<dbReference type="InterPro" id="IPR023333">
    <property type="entry name" value="Proteasome_suB-type"/>
</dbReference>
<comment type="function">
    <text evidence="9">Component of the proteasome core, a large protease complex with broad specificity involved in protein degradation.</text>
</comment>
<comment type="subcellular location">
    <subcellularLocation>
        <location evidence="9">Cytoplasm</location>
    </subcellularLocation>
</comment>
<dbReference type="EMBL" id="FOFR01000014">
    <property type="protein sequence ID" value="SER69460.1"/>
    <property type="molecule type" value="Genomic_DNA"/>
</dbReference>
<dbReference type="GO" id="GO:0019774">
    <property type="term" value="C:proteasome core complex, beta-subunit complex"/>
    <property type="evidence" value="ECO:0007669"/>
    <property type="project" value="UniProtKB-UniRule"/>
</dbReference>
<dbReference type="PANTHER" id="PTHR32194:SF0">
    <property type="entry name" value="ATP-DEPENDENT PROTEASE SUBUNIT HSLV"/>
    <property type="match status" value="1"/>
</dbReference>
<evidence type="ECO:0000313" key="12">
    <source>
        <dbReference type="Proteomes" id="UP000199352"/>
    </source>
</evidence>
<keyword evidence="6 9" id="KW-0068">Autocatalytic cleavage</keyword>